<feature type="chain" id="PRO_5044863757" description="ARM repeat superfamily protein" evidence="3">
    <location>
        <begin position="20"/>
        <end position="981"/>
    </location>
</feature>
<feature type="signal peptide" evidence="3">
    <location>
        <begin position="1"/>
        <end position="19"/>
    </location>
</feature>
<dbReference type="EMBL" id="OZ075128">
    <property type="protein sequence ID" value="CAL4955824.1"/>
    <property type="molecule type" value="Genomic_DNA"/>
</dbReference>
<dbReference type="Gene3D" id="1.25.10.10">
    <property type="entry name" value="Leucine-rich Repeat Variant"/>
    <property type="match status" value="2"/>
</dbReference>
<keyword evidence="2" id="KW-1133">Transmembrane helix</keyword>
<name>A0ABC8Z7J0_9POAL</name>
<keyword evidence="5" id="KW-1185">Reference proteome</keyword>
<evidence type="ECO:0000256" key="1">
    <source>
        <dbReference type="SAM" id="MobiDB-lite"/>
    </source>
</evidence>
<evidence type="ECO:0000256" key="3">
    <source>
        <dbReference type="SAM" id="SignalP"/>
    </source>
</evidence>
<feature type="compositionally biased region" description="Polar residues" evidence="1">
    <location>
        <begin position="534"/>
        <end position="563"/>
    </location>
</feature>
<feature type="transmembrane region" description="Helical" evidence="2">
    <location>
        <begin position="111"/>
        <end position="130"/>
    </location>
</feature>
<protein>
    <recommendedName>
        <fullName evidence="6">ARM repeat superfamily protein</fullName>
    </recommendedName>
</protein>
<proteinExistence type="predicted"/>
<feature type="transmembrane region" description="Helical" evidence="2">
    <location>
        <begin position="218"/>
        <end position="238"/>
    </location>
</feature>
<evidence type="ECO:0000313" key="5">
    <source>
        <dbReference type="Proteomes" id="UP001497457"/>
    </source>
</evidence>
<accession>A0ABC8Z7J0</accession>
<gene>
    <name evidence="4" type="ORF">URODEC1_LOCUS41666</name>
</gene>
<feature type="region of interest" description="Disordered" evidence="1">
    <location>
        <begin position="531"/>
        <end position="567"/>
    </location>
</feature>
<evidence type="ECO:0008006" key="6">
    <source>
        <dbReference type="Google" id="ProtNLM"/>
    </source>
</evidence>
<evidence type="ECO:0000256" key="2">
    <source>
        <dbReference type="SAM" id="Phobius"/>
    </source>
</evidence>
<organism evidence="4 5">
    <name type="scientific">Urochloa decumbens</name>
    <dbReference type="NCBI Taxonomy" id="240449"/>
    <lineage>
        <taxon>Eukaryota</taxon>
        <taxon>Viridiplantae</taxon>
        <taxon>Streptophyta</taxon>
        <taxon>Embryophyta</taxon>
        <taxon>Tracheophyta</taxon>
        <taxon>Spermatophyta</taxon>
        <taxon>Magnoliopsida</taxon>
        <taxon>Liliopsida</taxon>
        <taxon>Poales</taxon>
        <taxon>Poaceae</taxon>
        <taxon>PACMAD clade</taxon>
        <taxon>Panicoideae</taxon>
        <taxon>Panicodae</taxon>
        <taxon>Paniceae</taxon>
        <taxon>Melinidinae</taxon>
        <taxon>Urochloa</taxon>
    </lineage>
</organism>
<dbReference type="AlphaFoldDB" id="A0ABC8Z7J0"/>
<dbReference type="SUPFAM" id="SSF48371">
    <property type="entry name" value="ARM repeat"/>
    <property type="match status" value="1"/>
</dbReference>
<keyword evidence="2" id="KW-0812">Transmembrane</keyword>
<feature type="transmembrane region" description="Helical" evidence="2">
    <location>
        <begin position="359"/>
        <end position="385"/>
    </location>
</feature>
<dbReference type="Proteomes" id="UP001497457">
    <property type="component" value="Chromosome 18b"/>
</dbReference>
<feature type="transmembrane region" description="Helical" evidence="2">
    <location>
        <begin position="244"/>
        <end position="266"/>
    </location>
</feature>
<feature type="transmembrane region" description="Helical" evidence="2">
    <location>
        <begin position="278"/>
        <end position="301"/>
    </location>
</feature>
<keyword evidence="2" id="KW-0472">Membrane</keyword>
<keyword evidence="3" id="KW-0732">Signal</keyword>
<evidence type="ECO:0000313" key="4">
    <source>
        <dbReference type="EMBL" id="CAL4955824.1"/>
    </source>
</evidence>
<reference evidence="4 5" key="2">
    <citation type="submission" date="2024-10" db="EMBL/GenBank/DDBJ databases">
        <authorList>
            <person name="Ryan C."/>
        </authorList>
    </citation>
    <scope>NUCLEOTIDE SEQUENCE [LARGE SCALE GENOMIC DNA]</scope>
</reference>
<dbReference type="InterPro" id="IPR016024">
    <property type="entry name" value="ARM-type_fold"/>
</dbReference>
<dbReference type="PANTHER" id="PTHR33115:SF43">
    <property type="entry name" value="BLE2 PROTEIN"/>
    <property type="match status" value="1"/>
</dbReference>
<reference evidence="5" key="1">
    <citation type="submission" date="2024-06" db="EMBL/GenBank/DDBJ databases">
        <authorList>
            <person name="Ryan C."/>
        </authorList>
    </citation>
    <scope>NUCLEOTIDE SEQUENCE [LARGE SCALE GENOMIC DNA]</scope>
</reference>
<dbReference type="InterPro" id="IPR011989">
    <property type="entry name" value="ARM-like"/>
</dbReference>
<feature type="transmembrane region" description="Helical" evidence="2">
    <location>
        <begin position="307"/>
        <end position="330"/>
    </location>
</feature>
<feature type="transmembrane region" description="Helical" evidence="2">
    <location>
        <begin position="151"/>
        <end position="170"/>
    </location>
</feature>
<feature type="transmembrane region" description="Helical" evidence="2">
    <location>
        <begin position="176"/>
        <end position="198"/>
    </location>
</feature>
<sequence length="981" mass="108981">MAKFWSLYLPLCCFHLTNSHFALVSISSFVSLSDCGHAHVIRLFSRNYKFDSQSLFGSTRALGSTTSSFVQLIGRPQAAGNEMAMIMGFCINLILHTSQSVIPWMQRMEPFTTSGLVTVKIFCGVVLIVMTKLLLRGAPKLMNGPRWHRQLLLWCALIALLLTDALYLSITTDHTALFVATKLAQILGQVVAVLLLNFRPHKIANLTDSHCGRKMLTLAKMISALWLAYDSVLGSLPAEILHPHYSVGLILDVAYDFNISFTMVVLSLGSLQTPTKNLFGRWIDIILHILFLWALAVHPLYVATGQLVALLAVLLIDNLQIPAAVAQVVLSSLRFHGLLADHDYQPLPKDSSSNMVPSIAVFYVLTLCQGVFYIMACIMGVFSFFPRRSLVRHSELSGQWGAEAVDRYYQRAYTARMEIGVFAAGDTISFASYVIESLSSSSREMQLVVLRVLDRLLQRRESREELIWRIVGSNKAVSTLIGMLGRTDVQDRYIRLFAARVTAQLTDNLMISEIPVMLKLVASLLHDNHPRNEPLSQESSAQTGSVNGVTAANQHTDGQSMHGQGSEGRHSWVRRCWQRIKEKWSIPEEPPLTDDQDLFPVLAIVILEKLACDPDNCADIVKAKNLISKIISLISYTTGEESSEEEQKNAVICSSLNFVRRLAITGEKIGAMLRQELQNNPFLLNNLAAILEDTRSNPQLWKPAMDIIAKLAWDKKAGKEIGRTQEIIGKLMHAFLARCGPANLKEDQSLPMVAGEALANLAMWGTTNCSAILEEQGYEVIKDLKSMLCEDEYRYVAASLLQNLCAHCRVKLRSHPDASEHLSSALIIVMEHIEAAEGKQLESLAGLASEVGDVIREAFVHSLESQTNSGAELVQKLVSTLNSNKTPNPEYPRMRRVIVKIVITILESCHRTVEKMLELGMMEGLMGALIKIERTPSRVEKYRVFHGNIGVVLETGEPMAALVARAKALIRRTNCRSANGR</sequence>
<dbReference type="PANTHER" id="PTHR33115">
    <property type="entry name" value="ARM REPEAT SUPERFAMILY PROTEIN"/>
    <property type="match status" value="1"/>
</dbReference>